<reference evidence="2 3" key="1">
    <citation type="journal article" date="2023" name="Arcadia Sci">
        <title>De novo assembly of a long-read Amblyomma americanum tick genome.</title>
        <authorList>
            <person name="Chou S."/>
            <person name="Poskanzer K.E."/>
            <person name="Rollins M."/>
            <person name="Thuy-Boun P.S."/>
        </authorList>
    </citation>
    <scope>NUCLEOTIDE SEQUENCE [LARGE SCALE GENOMIC DNA]</scope>
    <source>
        <strain evidence="2">F_SG_1</strain>
        <tissue evidence="2">Salivary glands</tissue>
    </source>
</reference>
<feature type="compositionally biased region" description="Basic and acidic residues" evidence="1">
    <location>
        <begin position="18"/>
        <end position="28"/>
    </location>
</feature>
<feature type="region of interest" description="Disordered" evidence="1">
    <location>
        <begin position="1"/>
        <end position="51"/>
    </location>
</feature>
<gene>
    <name evidence="2" type="ORF">V5799_025056</name>
</gene>
<evidence type="ECO:0000313" key="2">
    <source>
        <dbReference type="EMBL" id="KAK8771701.1"/>
    </source>
</evidence>
<sequence length="74" mass="8175">MPGSAKAFPFPTNQFLDKPPHTQKEQEKVASSGGALCVRTDNSTDRPPVSRQFVPQRPLIERTALLARNSARQT</sequence>
<dbReference type="EMBL" id="JARKHS020019419">
    <property type="protein sequence ID" value="KAK8771701.1"/>
    <property type="molecule type" value="Genomic_DNA"/>
</dbReference>
<dbReference type="Proteomes" id="UP001321473">
    <property type="component" value="Unassembled WGS sequence"/>
</dbReference>
<accession>A0AAQ4EA98</accession>
<evidence type="ECO:0000256" key="1">
    <source>
        <dbReference type="SAM" id="MobiDB-lite"/>
    </source>
</evidence>
<comment type="caution">
    <text evidence="2">The sequence shown here is derived from an EMBL/GenBank/DDBJ whole genome shotgun (WGS) entry which is preliminary data.</text>
</comment>
<organism evidence="2 3">
    <name type="scientific">Amblyomma americanum</name>
    <name type="common">Lone star tick</name>
    <dbReference type="NCBI Taxonomy" id="6943"/>
    <lineage>
        <taxon>Eukaryota</taxon>
        <taxon>Metazoa</taxon>
        <taxon>Ecdysozoa</taxon>
        <taxon>Arthropoda</taxon>
        <taxon>Chelicerata</taxon>
        <taxon>Arachnida</taxon>
        <taxon>Acari</taxon>
        <taxon>Parasitiformes</taxon>
        <taxon>Ixodida</taxon>
        <taxon>Ixodoidea</taxon>
        <taxon>Ixodidae</taxon>
        <taxon>Amblyomminae</taxon>
        <taxon>Amblyomma</taxon>
    </lineage>
</organism>
<protein>
    <submittedName>
        <fullName evidence="2">Uncharacterized protein</fullName>
    </submittedName>
</protein>
<dbReference type="AlphaFoldDB" id="A0AAQ4EA98"/>
<evidence type="ECO:0000313" key="3">
    <source>
        <dbReference type="Proteomes" id="UP001321473"/>
    </source>
</evidence>
<name>A0AAQ4EA98_AMBAM</name>
<keyword evidence="3" id="KW-1185">Reference proteome</keyword>
<proteinExistence type="predicted"/>